<dbReference type="EMBL" id="CAUYUJ010016321">
    <property type="protein sequence ID" value="CAK0863999.1"/>
    <property type="molecule type" value="Genomic_DNA"/>
</dbReference>
<dbReference type="InterPro" id="IPR050534">
    <property type="entry name" value="Coronavir_polyprotein_1ab"/>
</dbReference>
<dbReference type="SUPFAM" id="SSF52540">
    <property type="entry name" value="P-loop containing nucleoside triphosphate hydrolases"/>
    <property type="match status" value="1"/>
</dbReference>
<organism evidence="6 7">
    <name type="scientific">Prorocentrum cordatum</name>
    <dbReference type="NCBI Taxonomy" id="2364126"/>
    <lineage>
        <taxon>Eukaryota</taxon>
        <taxon>Sar</taxon>
        <taxon>Alveolata</taxon>
        <taxon>Dinophyceae</taxon>
        <taxon>Prorocentrales</taxon>
        <taxon>Prorocentraceae</taxon>
        <taxon>Prorocentrum</taxon>
    </lineage>
</organism>
<keyword evidence="2" id="KW-0378">Hydrolase</keyword>
<dbReference type="InterPro" id="IPR047187">
    <property type="entry name" value="SF1_C_Upf1"/>
</dbReference>
<dbReference type="CDD" id="cd18808">
    <property type="entry name" value="SF1_C_Upf1"/>
    <property type="match status" value="1"/>
</dbReference>
<evidence type="ECO:0000259" key="5">
    <source>
        <dbReference type="Pfam" id="PF13087"/>
    </source>
</evidence>
<dbReference type="PANTHER" id="PTHR43788">
    <property type="entry name" value="DNA2/NAM7 HELICASE FAMILY MEMBER"/>
    <property type="match status" value="1"/>
</dbReference>
<keyword evidence="4" id="KW-0067">ATP-binding</keyword>
<keyword evidence="1" id="KW-0547">Nucleotide-binding</keyword>
<feature type="domain" description="DNA2/NAM7 helicase-like C-terminal" evidence="5">
    <location>
        <begin position="1"/>
        <end position="186"/>
    </location>
</feature>
<dbReference type="Proteomes" id="UP001189429">
    <property type="component" value="Unassembled WGS sequence"/>
</dbReference>
<evidence type="ECO:0000313" key="6">
    <source>
        <dbReference type="EMBL" id="CAK0863999.1"/>
    </source>
</evidence>
<evidence type="ECO:0000256" key="4">
    <source>
        <dbReference type="ARBA" id="ARBA00022840"/>
    </source>
</evidence>
<dbReference type="Gene3D" id="3.40.50.300">
    <property type="entry name" value="P-loop containing nucleotide triphosphate hydrolases"/>
    <property type="match status" value="1"/>
</dbReference>
<proteinExistence type="predicted"/>
<gene>
    <name evidence="6" type="ORF">PCOR1329_LOCUS51994</name>
</gene>
<evidence type="ECO:0000256" key="3">
    <source>
        <dbReference type="ARBA" id="ARBA00022806"/>
    </source>
</evidence>
<reference evidence="6" key="1">
    <citation type="submission" date="2023-10" db="EMBL/GenBank/DDBJ databases">
        <authorList>
            <person name="Chen Y."/>
            <person name="Shah S."/>
            <person name="Dougan E. K."/>
            <person name="Thang M."/>
            <person name="Chan C."/>
        </authorList>
    </citation>
    <scope>NUCLEOTIDE SEQUENCE [LARGE SCALE GENOMIC DNA]</scope>
</reference>
<keyword evidence="3" id="KW-0347">Helicase</keyword>
<name>A0ABN9UV56_9DINO</name>
<dbReference type="InterPro" id="IPR041679">
    <property type="entry name" value="DNA2/NAM7-like_C"/>
</dbReference>
<accession>A0ABN9UV56</accession>
<keyword evidence="7" id="KW-1185">Reference proteome</keyword>
<sequence length="220" mass="24095">MHSQIAAFSARHFYDGRLTTGVGDAERPPPLGFLWPQPCAGVAFVDVCGPEAEDAESKTNSAEVLKVEEVLAGILEAKELGVLDVGVVSPYAAQVRMLRERLRGAEWRSRLQRAGVDPTGGLTGRRAQGALEIASVDAFQGREKELIVFSAVRSNDRGSVGFLSDWRRLNVMLTRARRGLIVIGDERTLRRDAAWRCWLAWAQEGGFFHGASATERCASQ</sequence>
<dbReference type="PANTHER" id="PTHR43788:SF13">
    <property type="entry name" value="REGULATOR OF NONSENSE TRANSCRIPTS 1"/>
    <property type="match status" value="1"/>
</dbReference>
<comment type="caution">
    <text evidence="6">The sequence shown here is derived from an EMBL/GenBank/DDBJ whole genome shotgun (WGS) entry which is preliminary data.</text>
</comment>
<evidence type="ECO:0000256" key="2">
    <source>
        <dbReference type="ARBA" id="ARBA00022801"/>
    </source>
</evidence>
<evidence type="ECO:0000313" key="7">
    <source>
        <dbReference type="Proteomes" id="UP001189429"/>
    </source>
</evidence>
<dbReference type="InterPro" id="IPR027417">
    <property type="entry name" value="P-loop_NTPase"/>
</dbReference>
<protein>
    <recommendedName>
        <fullName evidence="5">DNA2/NAM7 helicase-like C-terminal domain-containing protein</fullName>
    </recommendedName>
</protein>
<dbReference type="Pfam" id="PF13087">
    <property type="entry name" value="AAA_12"/>
    <property type="match status" value="1"/>
</dbReference>
<evidence type="ECO:0000256" key="1">
    <source>
        <dbReference type="ARBA" id="ARBA00022741"/>
    </source>
</evidence>